<feature type="compositionally biased region" description="Polar residues" evidence="1">
    <location>
        <begin position="52"/>
        <end position="64"/>
    </location>
</feature>
<accession>D4TYZ8</accession>
<dbReference type="Proteomes" id="UP000003150">
    <property type="component" value="Unassembled WGS sequence"/>
</dbReference>
<proteinExistence type="predicted"/>
<dbReference type="EMBL" id="ACYT02000031">
    <property type="protein sequence ID" value="EFF79953.1"/>
    <property type="molecule type" value="Genomic_DNA"/>
</dbReference>
<organism evidence="2 3">
    <name type="scientific">Schaalia odontolytica F0309</name>
    <dbReference type="NCBI Taxonomy" id="649742"/>
    <lineage>
        <taxon>Bacteria</taxon>
        <taxon>Bacillati</taxon>
        <taxon>Actinomycetota</taxon>
        <taxon>Actinomycetes</taxon>
        <taxon>Actinomycetales</taxon>
        <taxon>Actinomycetaceae</taxon>
        <taxon>Schaalia</taxon>
    </lineage>
</organism>
<dbReference type="HOGENOM" id="CLU_1211953_0_0_11"/>
<feature type="non-terminal residue" evidence="2">
    <location>
        <position position="229"/>
    </location>
</feature>
<evidence type="ECO:0000313" key="2">
    <source>
        <dbReference type="EMBL" id="EFF79953.1"/>
    </source>
</evidence>
<feature type="region of interest" description="Disordered" evidence="1">
    <location>
        <begin position="1"/>
        <end position="95"/>
    </location>
</feature>
<reference evidence="2 3" key="1">
    <citation type="submission" date="2009-10" db="EMBL/GenBank/DDBJ databases">
        <authorList>
            <person name="Weinstock G."/>
            <person name="Sodergren E."/>
            <person name="Clifton S."/>
            <person name="Fulton L."/>
            <person name="Fulton B."/>
            <person name="Courtney L."/>
            <person name="Fronick C."/>
            <person name="Harrison M."/>
            <person name="Strong C."/>
            <person name="Farmer C."/>
            <person name="Delahaunty K."/>
            <person name="Markovic C."/>
            <person name="Hall O."/>
            <person name="Minx P."/>
            <person name="Tomlinson C."/>
            <person name="Mitreva M."/>
            <person name="Nelson J."/>
            <person name="Hou S."/>
            <person name="Wollam A."/>
            <person name="Pepin K.H."/>
            <person name="Johnson M."/>
            <person name="Bhonagiri V."/>
            <person name="Nash W.E."/>
            <person name="Warren W."/>
            <person name="Chinwalla A."/>
            <person name="Mardis E.R."/>
            <person name="Wilson R.K."/>
        </authorList>
    </citation>
    <scope>NUCLEOTIDE SEQUENCE [LARGE SCALE GENOMIC DNA]</scope>
    <source>
        <strain evidence="2 3">F0309</strain>
    </source>
</reference>
<feature type="region of interest" description="Disordered" evidence="1">
    <location>
        <begin position="198"/>
        <end position="229"/>
    </location>
</feature>
<dbReference type="AlphaFoldDB" id="D4TYZ8"/>
<evidence type="ECO:0000256" key="1">
    <source>
        <dbReference type="SAM" id="MobiDB-lite"/>
    </source>
</evidence>
<sequence length="229" mass="23874">MARGGQLPTEFFTNAGGCSGDQRCSHGGSLAPHGARSTKPGRERACVPPRLTMSSGPDQVSGSTAGEGRRDDEQDEPVGAPSTRSAGLGGRGDRHGARCVGRPVLGGRHATALRDFTALRTALGRSRGARGRGGRRNRLRGGHWCRTGRTGCSTCRSVAASGRSAGRATTGRSGGCGTGRAGRGRGTCVCRGRCGHSNRAASGSGRREGARHRCRVSNRGRSRSWVRRR</sequence>
<evidence type="ECO:0000313" key="3">
    <source>
        <dbReference type="Proteomes" id="UP000003150"/>
    </source>
</evidence>
<name>D4TYZ8_9ACTO</name>
<protein>
    <submittedName>
        <fullName evidence="2">Uncharacterized protein</fullName>
    </submittedName>
</protein>
<comment type="caution">
    <text evidence="2">The sequence shown here is derived from an EMBL/GenBank/DDBJ whole genome shotgun (WGS) entry which is preliminary data.</text>
</comment>
<gene>
    <name evidence="2" type="ORF">HMPREF0970_01176</name>
</gene>
<feature type="compositionally biased region" description="Basic residues" evidence="1">
    <location>
        <begin position="209"/>
        <end position="229"/>
    </location>
</feature>